<dbReference type="Pfam" id="PF07992">
    <property type="entry name" value="Pyr_redox_2"/>
    <property type="match status" value="1"/>
</dbReference>
<dbReference type="Proteomes" id="UP000694700">
    <property type="component" value="Unplaced"/>
</dbReference>
<name>A0A8C1VHI1_CYPCA</name>
<dbReference type="AlphaFoldDB" id="A0A8C1VHI1"/>
<sequence>MSFSTLPHDSRTLLKVTINARIVVVGASDTGLAFLEALTFSPHLRFNNLTLISTHGLPDRYSDDNMRFLATSHCYSDQDQAQLSLRSWISMVMDKMKAIESKAKHLELMENGKVKYDDLILCTGLQYQVRDTQTQHQHNSANQDVTPRRRHLHPVPSNLFILNDQHDLCKIYTKHKMMFDTCTGDAVLYGNTIDMFTCVETLMHLGVSGRRIHVVHPPEEDPFSCFHNVSVEHAVKQALEKEEVHVHHNCLLTQINDGQHTDPVTLVSFTTDAQTLRLECTMFFIFSHKTVDYDAFKAISDACLVFDGRLVIDSYFHTNDPSIYAAGPLTKYSRCYHADQWSDSCFNSKEVGQSLASVLLPLCDPTLERPAGPPSDHNHLIPVYNQAKIQVLHLWLIFIICILQGRDIVTGRTETDIYIHLHLSPHDLVESITCLSKNTLPVSNLLCLYRKQQLLLNHLCSRYDEDHHSLY</sequence>
<dbReference type="Ensembl" id="ENSCCRT00015053580.1">
    <property type="protein sequence ID" value="ENSCCRP00015051836.1"/>
    <property type="gene ID" value="ENSCCRG00015021442.1"/>
</dbReference>
<protein>
    <submittedName>
        <fullName evidence="3">Si:zfos-223e1.2</fullName>
    </submittedName>
</protein>
<dbReference type="SUPFAM" id="SSF51905">
    <property type="entry name" value="FAD/NAD(P)-binding domain"/>
    <property type="match status" value="1"/>
</dbReference>
<proteinExistence type="predicted"/>
<dbReference type="InterPro" id="IPR036188">
    <property type="entry name" value="FAD/NAD-bd_sf"/>
</dbReference>
<evidence type="ECO:0000259" key="1">
    <source>
        <dbReference type="Pfam" id="PF07992"/>
    </source>
</evidence>
<dbReference type="GO" id="GO:0016491">
    <property type="term" value="F:oxidoreductase activity"/>
    <property type="evidence" value="ECO:0007669"/>
    <property type="project" value="InterPro"/>
</dbReference>
<evidence type="ECO:0000259" key="2">
    <source>
        <dbReference type="Pfam" id="PF23150"/>
    </source>
</evidence>
<feature type="domain" description="CFAP61 dimerisation" evidence="2">
    <location>
        <begin position="404"/>
        <end position="466"/>
    </location>
</feature>
<organism evidence="3 4">
    <name type="scientific">Cyprinus carpio</name>
    <name type="common">Common carp</name>
    <dbReference type="NCBI Taxonomy" id="7962"/>
    <lineage>
        <taxon>Eukaryota</taxon>
        <taxon>Metazoa</taxon>
        <taxon>Chordata</taxon>
        <taxon>Craniata</taxon>
        <taxon>Vertebrata</taxon>
        <taxon>Euteleostomi</taxon>
        <taxon>Actinopterygii</taxon>
        <taxon>Neopterygii</taxon>
        <taxon>Teleostei</taxon>
        <taxon>Ostariophysi</taxon>
        <taxon>Cypriniformes</taxon>
        <taxon>Cyprinidae</taxon>
        <taxon>Cyprininae</taxon>
        <taxon>Cyprinus</taxon>
    </lineage>
</organism>
<dbReference type="InterPro" id="IPR056299">
    <property type="entry name" value="CFAP61_dimer"/>
</dbReference>
<dbReference type="PANTHER" id="PTHR21178">
    <property type="entry name" value="CILIA- AND FLAGELLA-ASSOCIATED PROTEIN 61"/>
    <property type="match status" value="1"/>
</dbReference>
<dbReference type="InterPro" id="IPR038884">
    <property type="entry name" value="CFAP61"/>
</dbReference>
<evidence type="ECO:0000313" key="4">
    <source>
        <dbReference type="Proteomes" id="UP000694700"/>
    </source>
</evidence>
<dbReference type="InterPro" id="IPR023753">
    <property type="entry name" value="FAD/NAD-binding_dom"/>
</dbReference>
<accession>A0A8C1VHI1</accession>
<dbReference type="PANTHER" id="PTHR21178:SF8">
    <property type="entry name" value="CILIA- AND FLAGELLA-ASSOCIATED PROTEIN 61"/>
    <property type="match status" value="1"/>
</dbReference>
<reference evidence="3" key="1">
    <citation type="submission" date="2025-08" db="UniProtKB">
        <authorList>
            <consortium name="Ensembl"/>
        </authorList>
    </citation>
    <scope>IDENTIFICATION</scope>
</reference>
<feature type="domain" description="FAD/NAD(P)-binding" evidence="1">
    <location>
        <begin position="85"/>
        <end position="331"/>
    </location>
</feature>
<dbReference type="Pfam" id="PF23150">
    <property type="entry name" value="CFAP61_dimer"/>
    <property type="match status" value="1"/>
</dbReference>
<evidence type="ECO:0000313" key="3">
    <source>
        <dbReference type="Ensembl" id="ENSCCRP00015051836.1"/>
    </source>
</evidence>
<dbReference type="Gene3D" id="3.50.50.60">
    <property type="entry name" value="FAD/NAD(P)-binding domain"/>
    <property type="match status" value="3"/>
</dbReference>